<dbReference type="Proteomes" id="UP000326565">
    <property type="component" value="Unassembled WGS sequence"/>
</dbReference>
<keyword evidence="3" id="KW-1185">Reference proteome</keyword>
<evidence type="ECO:0000313" key="3">
    <source>
        <dbReference type="Proteomes" id="UP000326565"/>
    </source>
</evidence>
<keyword evidence="1" id="KW-0732">Signal</keyword>
<dbReference type="AlphaFoldDB" id="A0A5N5X064"/>
<gene>
    <name evidence="2" type="ORF">BDV29DRAFT_174108</name>
</gene>
<name>A0A5N5X064_9EURO</name>
<feature type="chain" id="PRO_5025032783" description="Secreted protein" evidence="1">
    <location>
        <begin position="25"/>
        <end position="150"/>
    </location>
</feature>
<evidence type="ECO:0000313" key="2">
    <source>
        <dbReference type="EMBL" id="KAB8074178.1"/>
    </source>
</evidence>
<proteinExistence type="predicted"/>
<evidence type="ECO:0008006" key="4">
    <source>
        <dbReference type="Google" id="ProtNLM"/>
    </source>
</evidence>
<dbReference type="EMBL" id="ML732214">
    <property type="protein sequence ID" value="KAB8074178.1"/>
    <property type="molecule type" value="Genomic_DNA"/>
</dbReference>
<protein>
    <recommendedName>
        <fullName evidence="4">Secreted protein</fullName>
    </recommendedName>
</protein>
<sequence length="150" mass="17803">MKPTRHRFRDNLLCVLSFIHWVELTRPCIDTKSHCRDEISDRLRSSRHGSVRRVGLRNKKIKKMMLHTNTIYKTFRVDQSHIHDQRRIILPIILRRSHLHSTLLHNKQSSERYAETRRPQSRFISTRLGHMAPLRGRYAAVSNANFDTVA</sequence>
<organism evidence="2 3">
    <name type="scientific">Aspergillus leporis</name>
    <dbReference type="NCBI Taxonomy" id="41062"/>
    <lineage>
        <taxon>Eukaryota</taxon>
        <taxon>Fungi</taxon>
        <taxon>Dikarya</taxon>
        <taxon>Ascomycota</taxon>
        <taxon>Pezizomycotina</taxon>
        <taxon>Eurotiomycetes</taxon>
        <taxon>Eurotiomycetidae</taxon>
        <taxon>Eurotiales</taxon>
        <taxon>Aspergillaceae</taxon>
        <taxon>Aspergillus</taxon>
        <taxon>Aspergillus subgen. Circumdati</taxon>
    </lineage>
</organism>
<feature type="signal peptide" evidence="1">
    <location>
        <begin position="1"/>
        <end position="24"/>
    </location>
</feature>
<accession>A0A5N5X064</accession>
<reference evidence="2 3" key="1">
    <citation type="submission" date="2019-04" db="EMBL/GenBank/DDBJ databases">
        <title>Friends and foes A comparative genomics study of 23 Aspergillus species from section Flavi.</title>
        <authorList>
            <consortium name="DOE Joint Genome Institute"/>
            <person name="Kjaerbolling I."/>
            <person name="Vesth T."/>
            <person name="Frisvad J.C."/>
            <person name="Nybo J.L."/>
            <person name="Theobald S."/>
            <person name="Kildgaard S."/>
            <person name="Isbrandt T."/>
            <person name="Kuo A."/>
            <person name="Sato A."/>
            <person name="Lyhne E.K."/>
            <person name="Kogle M.E."/>
            <person name="Wiebenga A."/>
            <person name="Kun R.S."/>
            <person name="Lubbers R.J."/>
            <person name="Makela M.R."/>
            <person name="Barry K."/>
            <person name="Chovatia M."/>
            <person name="Clum A."/>
            <person name="Daum C."/>
            <person name="Haridas S."/>
            <person name="He G."/>
            <person name="LaButti K."/>
            <person name="Lipzen A."/>
            <person name="Mondo S."/>
            <person name="Riley R."/>
            <person name="Salamov A."/>
            <person name="Simmons B.A."/>
            <person name="Magnuson J.K."/>
            <person name="Henrissat B."/>
            <person name="Mortensen U.H."/>
            <person name="Larsen T.O."/>
            <person name="Devries R.P."/>
            <person name="Grigoriev I.V."/>
            <person name="Machida M."/>
            <person name="Baker S.E."/>
            <person name="Andersen M.R."/>
        </authorList>
    </citation>
    <scope>NUCLEOTIDE SEQUENCE [LARGE SCALE GENOMIC DNA]</scope>
    <source>
        <strain evidence="2 3">CBS 151.66</strain>
    </source>
</reference>
<evidence type="ECO:0000256" key="1">
    <source>
        <dbReference type="SAM" id="SignalP"/>
    </source>
</evidence>